<protein>
    <recommendedName>
        <fullName evidence="14 18">P2X purinoceptor</fullName>
    </recommendedName>
</protein>
<dbReference type="GO" id="GO:0033198">
    <property type="term" value="P:response to ATP"/>
    <property type="evidence" value="ECO:0007669"/>
    <property type="project" value="InterPro"/>
</dbReference>
<evidence type="ECO:0000256" key="5">
    <source>
        <dbReference type="ARBA" id="ARBA00022692"/>
    </source>
</evidence>
<comment type="subcellular location">
    <subcellularLocation>
        <location evidence="1">Cell membrane</location>
        <topology evidence="1">Multi-pass membrane protein</topology>
    </subcellularLocation>
    <subcellularLocation>
        <location evidence="18">Membrane</location>
        <topology evidence="18">Multi-pass membrane protein</topology>
    </subcellularLocation>
</comment>
<dbReference type="STRING" id="8005.ENSEEEP00000011865"/>
<evidence type="ECO:0000313" key="21">
    <source>
        <dbReference type="Proteomes" id="UP000314983"/>
    </source>
</evidence>
<feature type="glycosylation site" description="N-linked (GlcNAc...) asparagine" evidence="17">
    <location>
        <position position="182"/>
    </location>
</feature>
<keyword evidence="18" id="KW-0675">Receptor</keyword>
<feature type="disulfide bond" evidence="16">
    <location>
        <begin position="215"/>
        <end position="225"/>
    </location>
</feature>
<dbReference type="GO" id="GO:0070588">
    <property type="term" value="P:calcium ion transmembrane transport"/>
    <property type="evidence" value="ECO:0007669"/>
    <property type="project" value="TreeGrafter"/>
</dbReference>
<dbReference type="Gene3D" id="1.10.287.940">
    <property type="entry name" value="atp-gated p2x4 ion channel"/>
    <property type="match status" value="1"/>
</dbReference>
<evidence type="ECO:0000256" key="10">
    <source>
        <dbReference type="ARBA" id="ARBA00023180"/>
    </source>
</evidence>
<reference evidence="20" key="3">
    <citation type="submission" date="2020-05" db="EMBL/GenBank/DDBJ databases">
        <title>Electrophorus electricus (electric eel) genome, fEleEle1, primary haplotype.</title>
        <authorList>
            <person name="Myers G."/>
            <person name="Meyer A."/>
            <person name="Fedrigo O."/>
            <person name="Formenti G."/>
            <person name="Rhie A."/>
            <person name="Tracey A."/>
            <person name="Sims Y."/>
            <person name="Jarvis E.D."/>
        </authorList>
    </citation>
    <scope>NUCLEOTIDE SEQUENCE [LARGE SCALE GENOMIC DNA]</scope>
</reference>
<feature type="disulfide bond" evidence="16">
    <location>
        <begin position="134"/>
        <end position="158"/>
    </location>
</feature>
<accession>A0A4W4EJ85</accession>
<dbReference type="Ensembl" id="ENSEEET00000012004.2">
    <property type="protein sequence ID" value="ENSEEEP00000011865.2"/>
    <property type="gene ID" value="ENSEEEG00000005972.2"/>
</dbReference>
<dbReference type="PANTHER" id="PTHR10125:SF12">
    <property type="entry name" value="P2X PURINOCEPTOR 5"/>
    <property type="match status" value="1"/>
</dbReference>
<dbReference type="PROSITE" id="PS01212">
    <property type="entry name" value="P2X_RECEPTOR"/>
    <property type="match status" value="1"/>
</dbReference>
<evidence type="ECO:0000256" key="14">
    <source>
        <dbReference type="PIRNR" id="PIRNR005713"/>
    </source>
</evidence>
<feature type="binding site" evidence="15">
    <location>
        <begin position="292"/>
        <end position="294"/>
    </location>
    <ligand>
        <name>ATP</name>
        <dbReference type="ChEBI" id="CHEBI:30616"/>
        <note>ligand shared between two neighboring subunits of the homotrimer</note>
    </ligand>
</feature>
<evidence type="ECO:0000313" key="20">
    <source>
        <dbReference type="Ensembl" id="ENSEEEP00000011865.2"/>
    </source>
</evidence>
<keyword evidence="11 14" id="KW-1071">Ligand-gated ion channel</keyword>
<feature type="transmembrane region" description="Helical" evidence="18">
    <location>
        <begin position="30"/>
        <end position="50"/>
    </location>
</feature>
<comment type="catalytic activity">
    <reaction evidence="13">
        <text>Ca(2+)(in) = Ca(2+)(out)</text>
        <dbReference type="Rhea" id="RHEA:29671"/>
        <dbReference type="ChEBI" id="CHEBI:29108"/>
    </reaction>
</comment>
<keyword evidence="9 16" id="KW-1015">Disulfide bond</keyword>
<keyword evidence="10" id="KW-0325">Glycoprotein</keyword>
<keyword evidence="3 14" id="KW-0813">Transport</keyword>
<dbReference type="CTD" id="5026"/>
<reference evidence="21" key="1">
    <citation type="journal article" date="2014" name="Science">
        <title>Nonhuman genetics. Genomic basis for the convergent evolution of electric organs.</title>
        <authorList>
            <person name="Gallant J.R."/>
            <person name="Traeger L.L."/>
            <person name="Volkening J.D."/>
            <person name="Moffett H."/>
            <person name="Chen P.H."/>
            <person name="Novina C.D."/>
            <person name="Phillips G.N.Jr."/>
            <person name="Anand R."/>
            <person name="Wells G.B."/>
            <person name="Pinch M."/>
            <person name="Guth R."/>
            <person name="Unguez G.A."/>
            <person name="Albert J.S."/>
            <person name="Zakon H.H."/>
            <person name="Samanta M.P."/>
            <person name="Sussman M.R."/>
        </authorList>
    </citation>
    <scope>NUCLEOTIDE SEQUENCE [LARGE SCALE GENOMIC DNA]</scope>
</reference>
<evidence type="ECO:0000256" key="13">
    <source>
        <dbReference type="ARBA" id="ARBA00036634"/>
    </source>
</evidence>
<comment type="similarity">
    <text evidence="2 14 18">Belongs to the P2X receptor family.</text>
</comment>
<keyword evidence="21" id="KW-1185">Reference proteome</keyword>
<keyword evidence="6 18" id="KW-1133">Transmembrane helix</keyword>
<feature type="binding site" evidence="15">
    <location>
        <begin position="68"/>
        <end position="70"/>
    </location>
    <ligand>
        <name>ATP</name>
        <dbReference type="ChEBI" id="CHEBI:30616"/>
        <note>ligand shared between two neighboring subunits of the homotrimer</note>
    </ligand>
</feature>
<keyword evidence="15" id="KW-0547">Nucleotide-binding</keyword>
<evidence type="ECO:0000256" key="17">
    <source>
        <dbReference type="PIRSR" id="PIRSR005713-3"/>
    </source>
</evidence>
<evidence type="ECO:0000256" key="1">
    <source>
        <dbReference type="ARBA" id="ARBA00004651"/>
    </source>
</evidence>
<dbReference type="GO" id="GO:0005886">
    <property type="term" value="C:plasma membrane"/>
    <property type="evidence" value="ECO:0007669"/>
    <property type="project" value="UniProtKB-SubCell"/>
</dbReference>
<evidence type="ECO:0000256" key="3">
    <source>
        <dbReference type="ARBA" id="ARBA00022448"/>
    </source>
</evidence>
<dbReference type="Proteomes" id="UP000314983">
    <property type="component" value="Chromosome 6"/>
</dbReference>
<dbReference type="PANTHER" id="PTHR10125">
    <property type="entry name" value="P2X PURINOCEPTOR"/>
    <property type="match status" value="1"/>
</dbReference>
<keyword evidence="15" id="KW-0067">ATP-binding</keyword>
<feature type="compositionally biased region" description="Basic residues" evidence="19">
    <location>
        <begin position="389"/>
        <end position="404"/>
    </location>
</feature>
<dbReference type="PIRSF" id="PIRSF005713">
    <property type="entry name" value="P2X_purinoceptor"/>
    <property type="match status" value="1"/>
</dbReference>
<comment type="function">
    <text evidence="18">Receptor for ATP that acts as a ligand-gated ion channel.</text>
</comment>
<evidence type="ECO:0000256" key="16">
    <source>
        <dbReference type="PIRSR" id="PIRSR005713-2"/>
    </source>
</evidence>
<dbReference type="Gene3D" id="2.60.490.10">
    <property type="entry name" value="atp-gated p2x4 ion channel domain"/>
    <property type="match status" value="1"/>
</dbReference>
<feature type="binding site" evidence="15">
    <location>
        <position position="184"/>
    </location>
    <ligand>
        <name>ATP</name>
        <dbReference type="ChEBI" id="CHEBI:30616"/>
        <note>ligand shared between two neighboring subunits of the homotrimer</note>
    </ligand>
</feature>
<dbReference type="GlyCosmos" id="A0A4W4EJ85">
    <property type="glycosylation" value="1 site, No reported glycans"/>
</dbReference>
<dbReference type="InterPro" id="IPR001429">
    <property type="entry name" value="P2X_purnocptor"/>
</dbReference>
<keyword evidence="12 18" id="KW-0407">Ion channel</keyword>
<dbReference type="InterPro" id="IPR027309">
    <property type="entry name" value="P2X_extracellular_dom_sf"/>
</dbReference>
<dbReference type="InterPro" id="IPR059116">
    <property type="entry name" value="P2X_receptor"/>
</dbReference>
<proteinExistence type="inferred from homology"/>
<dbReference type="GO" id="GO:0098794">
    <property type="term" value="C:postsynapse"/>
    <property type="evidence" value="ECO:0007669"/>
    <property type="project" value="GOC"/>
</dbReference>
<reference evidence="20" key="5">
    <citation type="submission" date="2025-09" db="UniProtKB">
        <authorList>
            <consortium name="Ensembl"/>
        </authorList>
    </citation>
    <scope>IDENTIFICATION</scope>
</reference>
<keyword evidence="5 18" id="KW-0812">Transmembrane</keyword>
<dbReference type="FunFam" id="2.60.490.10:FF:000001">
    <property type="entry name" value="P2X purinoceptor"/>
    <property type="match status" value="1"/>
</dbReference>
<reference evidence="21" key="2">
    <citation type="journal article" date="2017" name="Sci. Adv.">
        <title>A tail of two voltages: Proteomic comparison of the three electric organs of the electric eel.</title>
        <authorList>
            <person name="Traeger L.L."/>
            <person name="Sabat G."/>
            <person name="Barrett-Wilt G.A."/>
            <person name="Wells G.B."/>
            <person name="Sussman M.R."/>
        </authorList>
    </citation>
    <scope>NUCLEOTIDE SEQUENCE [LARGE SCALE GENOMIC DNA]</scope>
</reference>
<dbReference type="RefSeq" id="XP_026885724.2">
    <property type="nucleotide sequence ID" value="XM_027029923.2"/>
</dbReference>
<keyword evidence="7 14" id="KW-0406">Ion transport</keyword>
<dbReference type="GO" id="GO:0004931">
    <property type="term" value="F:extracellularly ATP-gated monoatomic cation channel activity"/>
    <property type="evidence" value="ECO:0007669"/>
    <property type="project" value="UniProtKB-UniRule"/>
</dbReference>
<dbReference type="InterPro" id="IPR053792">
    <property type="entry name" value="P2X_RECEPTOR_CS"/>
</dbReference>
<evidence type="ECO:0000256" key="9">
    <source>
        <dbReference type="ARBA" id="ARBA00023157"/>
    </source>
</evidence>
<evidence type="ECO:0000256" key="12">
    <source>
        <dbReference type="ARBA" id="ARBA00023303"/>
    </source>
</evidence>
<feature type="binding site" evidence="15">
    <location>
        <position position="312"/>
    </location>
    <ligand>
        <name>ATP</name>
        <dbReference type="ChEBI" id="CHEBI:30616"/>
        <note>ligand shared between two neighboring subunits of the homotrimer</note>
    </ligand>
</feature>
<reference evidence="20" key="4">
    <citation type="submission" date="2025-08" db="UniProtKB">
        <authorList>
            <consortium name="Ensembl"/>
        </authorList>
    </citation>
    <scope>IDENTIFICATION</scope>
</reference>
<feature type="compositionally biased region" description="Basic and acidic residues" evidence="19">
    <location>
        <begin position="374"/>
        <end position="388"/>
    </location>
</feature>
<evidence type="ECO:0000256" key="11">
    <source>
        <dbReference type="ARBA" id="ARBA00023286"/>
    </source>
</evidence>
<feature type="transmembrane region" description="Helical" evidence="18">
    <location>
        <begin position="338"/>
        <end position="360"/>
    </location>
</feature>
<dbReference type="AlphaFoldDB" id="A0A4W4EJ85"/>
<dbReference type="GeneID" id="113589997"/>
<organism evidence="20 21">
    <name type="scientific">Electrophorus electricus</name>
    <name type="common">Electric eel</name>
    <name type="synonym">Gymnotus electricus</name>
    <dbReference type="NCBI Taxonomy" id="8005"/>
    <lineage>
        <taxon>Eukaryota</taxon>
        <taxon>Metazoa</taxon>
        <taxon>Chordata</taxon>
        <taxon>Craniata</taxon>
        <taxon>Vertebrata</taxon>
        <taxon>Euteleostomi</taxon>
        <taxon>Actinopterygii</taxon>
        <taxon>Neopterygii</taxon>
        <taxon>Teleostei</taxon>
        <taxon>Ostariophysi</taxon>
        <taxon>Gymnotiformes</taxon>
        <taxon>Gymnotoidei</taxon>
        <taxon>Gymnotidae</taxon>
        <taxon>Electrophorus</taxon>
    </lineage>
</organism>
<evidence type="ECO:0000256" key="19">
    <source>
        <dbReference type="SAM" id="MobiDB-lite"/>
    </source>
</evidence>
<feature type="disulfide bond" evidence="16">
    <location>
        <begin position="128"/>
        <end position="151"/>
    </location>
</feature>
<feature type="disulfide bond" evidence="16">
    <location>
        <begin position="259"/>
        <end position="268"/>
    </location>
</feature>
<dbReference type="Pfam" id="PF00864">
    <property type="entry name" value="P2X_receptor"/>
    <property type="match status" value="1"/>
</dbReference>
<gene>
    <name evidence="20" type="primary">p2rx5</name>
</gene>
<name>A0A4W4EJ85_ELEEL</name>
<dbReference type="GeneTree" id="ENSGT01020000230351"/>
<evidence type="ECO:0000256" key="8">
    <source>
        <dbReference type="ARBA" id="ARBA00023136"/>
    </source>
</evidence>
<dbReference type="GO" id="GO:0001614">
    <property type="term" value="F:purinergic nucleotide receptor activity"/>
    <property type="evidence" value="ECO:0007669"/>
    <property type="project" value="UniProtKB-UniRule"/>
</dbReference>
<keyword evidence="8 14" id="KW-0472">Membrane</keyword>
<evidence type="ECO:0000256" key="15">
    <source>
        <dbReference type="PIRSR" id="PIRSR005713-1"/>
    </source>
</evidence>
<feature type="disulfide bond" evidence="16">
    <location>
        <begin position="117"/>
        <end position="164"/>
    </location>
</feature>
<evidence type="ECO:0000256" key="4">
    <source>
        <dbReference type="ARBA" id="ARBA00022475"/>
    </source>
</evidence>
<dbReference type="KEGG" id="eee:113589997"/>
<evidence type="ECO:0000256" key="2">
    <source>
        <dbReference type="ARBA" id="ARBA00009848"/>
    </source>
</evidence>
<keyword evidence="4" id="KW-1003">Cell membrane</keyword>
<dbReference type="OMA" id="GIHIEWN"/>
<feature type="region of interest" description="Disordered" evidence="19">
    <location>
        <begin position="374"/>
        <end position="467"/>
    </location>
</feature>
<dbReference type="GO" id="GO:0005524">
    <property type="term" value="F:ATP binding"/>
    <property type="evidence" value="ECO:0007669"/>
    <property type="project" value="UniProtKB-UniRule"/>
</dbReference>
<sequence>MAQTWGNFLYSLLDYKTEKFVIAKNKKVGVLFRLFQLGVIGYLIGWVFIWKKGYQETDEAIQSSVFTKVKGVALTNSTDLGLQIWGAEDYVIPSQGDRVFFMVTNYLETPNQRLGYCSESPKVPDGHCERSEDCIEGETVIAGHGVKTGHCMNNTGTCEIHGWCPIERSHEPMEPMLEKAENFTIYIKNFIRFPKFDFSKSNVLGTTNNTYLKTCTYDEVHHPYCPIFRVGDLVRWTGHRFQEMAVKGGAVGVVIDWNCDLDKDSTKCRPEYSFTRLDALKDSTSPVASGYNFRFARYYRDTEGQTVRSLYKVYGIRFDIMVNGQAGKFNIIPTVVNIGSGLAVMGAGVFICDMILIYIISKSSFYRERKFEGVANREKERGCRDARNTRHHHRHTHGGRHRKENKPTEEEQPLPSSSPTHGQYKQPKTHRHEQKQLPTASSRPHHSPERKAMSLVSSSRTTHSHLK</sequence>
<evidence type="ECO:0000256" key="6">
    <source>
        <dbReference type="ARBA" id="ARBA00022989"/>
    </source>
</evidence>
<feature type="compositionally biased region" description="Polar residues" evidence="19">
    <location>
        <begin position="414"/>
        <end position="423"/>
    </location>
</feature>
<evidence type="ECO:0000256" key="18">
    <source>
        <dbReference type="RuleBase" id="RU000681"/>
    </source>
</evidence>
<dbReference type="PRINTS" id="PR01307">
    <property type="entry name" value="P2XRECEPTOR"/>
</dbReference>
<dbReference type="NCBIfam" id="TIGR00863">
    <property type="entry name" value="P2X"/>
    <property type="match status" value="1"/>
</dbReference>
<evidence type="ECO:0000256" key="7">
    <source>
        <dbReference type="ARBA" id="ARBA00023065"/>
    </source>
</evidence>